<dbReference type="EMBL" id="SACT01000001">
    <property type="protein sequence ID" value="RVT53478.1"/>
    <property type="molecule type" value="Genomic_DNA"/>
</dbReference>
<gene>
    <name evidence="1" type="ORF">ENE75_00815</name>
</gene>
<dbReference type="SUPFAM" id="SSF81593">
    <property type="entry name" value="Nucleotidyltransferase substrate binding subunit/domain"/>
    <property type="match status" value="1"/>
</dbReference>
<keyword evidence="2" id="KW-1185">Reference proteome</keyword>
<dbReference type="Proteomes" id="UP000288178">
    <property type="component" value="Unassembled WGS sequence"/>
</dbReference>
<evidence type="ECO:0008006" key="3">
    <source>
        <dbReference type="Google" id="ProtNLM"/>
    </source>
</evidence>
<proteinExistence type="predicted"/>
<reference evidence="1 2" key="1">
    <citation type="submission" date="2019-01" db="EMBL/GenBank/DDBJ databases">
        <authorList>
            <person name="Chen W.-M."/>
        </authorList>
    </citation>
    <scope>NUCLEOTIDE SEQUENCE [LARGE SCALE GENOMIC DNA]</scope>
    <source>
        <strain evidence="1 2">ICH-3</strain>
    </source>
</reference>
<accession>A0A3S2VYV6</accession>
<comment type="caution">
    <text evidence="1">The sequence shown here is derived from an EMBL/GenBank/DDBJ whole genome shotgun (WGS) entry which is preliminary data.</text>
</comment>
<evidence type="ECO:0000313" key="1">
    <source>
        <dbReference type="EMBL" id="RVT53478.1"/>
    </source>
</evidence>
<dbReference type="OrthoDB" id="13547at2"/>
<protein>
    <recommendedName>
        <fullName evidence="3">DUF86 domain-containing protein</fullName>
    </recommendedName>
</protein>
<evidence type="ECO:0000313" key="2">
    <source>
        <dbReference type="Proteomes" id="UP000288178"/>
    </source>
</evidence>
<organism evidence="1 2">
    <name type="scientific">Rubrivivax albus</name>
    <dbReference type="NCBI Taxonomy" id="2499835"/>
    <lineage>
        <taxon>Bacteria</taxon>
        <taxon>Pseudomonadati</taxon>
        <taxon>Pseudomonadota</taxon>
        <taxon>Betaproteobacteria</taxon>
        <taxon>Burkholderiales</taxon>
        <taxon>Sphaerotilaceae</taxon>
        <taxon>Rubrivivax</taxon>
    </lineage>
</organism>
<dbReference type="RefSeq" id="WP_128194662.1">
    <property type="nucleotide sequence ID" value="NZ_SACT01000001.1"/>
</dbReference>
<sequence length="162" mass="18026">MTAPGLDAQTTRLRFLLETVALESEHLRTTDGRLFSVPFTADRAKALRTDDDLSERLDAFVARFSRLQDTAGDKLLPALLVRLGEPVGSVLDNLERAARLGLLAEGSEAWLAARALRNRMVHEYIRKPEALAEAVTGAHDAVPMLVAFAERCTRYARERRLI</sequence>
<dbReference type="AlphaFoldDB" id="A0A3S2VYV6"/>
<dbReference type="Gene3D" id="1.20.120.330">
    <property type="entry name" value="Nucleotidyltransferases domain 2"/>
    <property type="match status" value="1"/>
</dbReference>
<name>A0A3S2VYV6_9BURK</name>